<sequence length="346" mass="39728">MRKFYLSKNYNEINSAGNKAKTDIETILANLGYKNAGLAQTHYSNKVIGFIMTLIGVLKVFFTISKNDCIVLQYPFKKYYTFICHITHAKGGKVITIIHDLGTFRRKKISAKKEIKRLNNSDCLVAHNCNMKNWLQTQKLKKTIIELEIFDYLSSSKNNKNIKIKTSPIRVIYAGSLGYKKNKFLYKMEHIISEWQFELYGNGFDNNKITNKEHFNYNGFVPSEQLIEDVCAHFGLIWDGDSISICSGNYGEYLKINNPHKVSLYIKCNLPLIIWKEAALASFVTNNQIGICINSLDELDSILPSISAETYDQMRENIKNINKKISSGYYLTKALTEIENNMNKQN</sequence>
<protein>
    <submittedName>
        <fullName evidence="5">Galactofuranosyltransferase</fullName>
    </submittedName>
</protein>
<gene>
    <name evidence="5" type="ORF">H8S77_11645</name>
</gene>
<keyword evidence="2" id="KW-0472">Membrane</keyword>
<keyword evidence="2" id="KW-0812">Transmembrane</keyword>
<feature type="transmembrane region" description="Helical" evidence="2">
    <location>
        <begin position="47"/>
        <end position="64"/>
    </location>
</feature>
<feature type="domain" description="Glucosyltransferase 3-like C-terminal" evidence="4">
    <location>
        <begin position="171"/>
        <end position="337"/>
    </location>
</feature>
<feature type="domain" description="Glucosyltransferase 3-like N-terminal" evidence="3">
    <location>
        <begin position="3"/>
        <end position="149"/>
    </location>
</feature>
<name>A0ABR7E191_9BACT</name>
<evidence type="ECO:0000256" key="1">
    <source>
        <dbReference type="ARBA" id="ARBA00022679"/>
    </source>
</evidence>
<dbReference type="EMBL" id="JACOOI010000011">
    <property type="protein sequence ID" value="MBC5643541.1"/>
    <property type="molecule type" value="Genomic_DNA"/>
</dbReference>
<dbReference type="PIRSF" id="PIRSF007023">
    <property type="entry name" value="UDP-Galf_transf"/>
    <property type="match status" value="1"/>
</dbReference>
<dbReference type="RefSeq" id="WP_186959515.1">
    <property type="nucleotide sequence ID" value="NZ_JACOOI010000011.1"/>
</dbReference>
<evidence type="ECO:0000313" key="5">
    <source>
        <dbReference type="EMBL" id="MBC5643541.1"/>
    </source>
</evidence>
<organism evidence="5 6">
    <name type="scientific">Parabacteroides segnis</name>
    <dbReference type="NCBI Taxonomy" id="2763058"/>
    <lineage>
        <taxon>Bacteria</taxon>
        <taxon>Pseudomonadati</taxon>
        <taxon>Bacteroidota</taxon>
        <taxon>Bacteroidia</taxon>
        <taxon>Bacteroidales</taxon>
        <taxon>Tannerellaceae</taxon>
        <taxon>Parabacteroides</taxon>
    </lineage>
</organism>
<proteinExistence type="predicted"/>
<dbReference type="Proteomes" id="UP000644010">
    <property type="component" value="Unassembled WGS sequence"/>
</dbReference>
<dbReference type="InterPro" id="IPR058592">
    <property type="entry name" value="Gtf3_C"/>
</dbReference>
<comment type="caution">
    <text evidence="5">The sequence shown here is derived from an EMBL/GenBank/DDBJ whole genome shotgun (WGS) entry which is preliminary data.</text>
</comment>
<dbReference type="Gene3D" id="3.40.50.2000">
    <property type="entry name" value="Glycogen Phosphorylase B"/>
    <property type="match status" value="2"/>
</dbReference>
<keyword evidence="2" id="KW-1133">Transmembrane helix</keyword>
<evidence type="ECO:0000259" key="4">
    <source>
        <dbReference type="Pfam" id="PF26337"/>
    </source>
</evidence>
<dbReference type="SUPFAM" id="SSF53756">
    <property type="entry name" value="UDP-Glycosyltransferase/glycogen phosphorylase"/>
    <property type="match status" value="1"/>
</dbReference>
<evidence type="ECO:0000256" key="2">
    <source>
        <dbReference type="SAM" id="Phobius"/>
    </source>
</evidence>
<keyword evidence="6" id="KW-1185">Reference proteome</keyword>
<dbReference type="Pfam" id="PF26337">
    <property type="entry name" value="Gtf3_C"/>
    <property type="match status" value="1"/>
</dbReference>
<reference evidence="5 6" key="1">
    <citation type="submission" date="2020-08" db="EMBL/GenBank/DDBJ databases">
        <title>Genome public.</title>
        <authorList>
            <person name="Liu C."/>
            <person name="Sun Q."/>
        </authorList>
    </citation>
    <scope>NUCLEOTIDE SEQUENCE [LARGE SCALE GENOMIC DNA]</scope>
    <source>
        <strain evidence="5 6">BX2</strain>
    </source>
</reference>
<keyword evidence="1" id="KW-0808">Transferase</keyword>
<evidence type="ECO:0000313" key="6">
    <source>
        <dbReference type="Proteomes" id="UP000644010"/>
    </source>
</evidence>
<evidence type="ECO:0000259" key="3">
    <source>
        <dbReference type="Pfam" id="PF26334"/>
    </source>
</evidence>
<dbReference type="Pfam" id="PF26334">
    <property type="entry name" value="Gtf3_N"/>
    <property type="match status" value="1"/>
</dbReference>
<accession>A0ABR7E191</accession>
<dbReference type="InterPro" id="IPR058591">
    <property type="entry name" value="Gtf3_N"/>
</dbReference>